<comment type="similarity">
    <text evidence="1">Belongs to the LptD family.</text>
</comment>
<dbReference type="GO" id="GO:0015920">
    <property type="term" value="P:lipopolysaccharide transport"/>
    <property type="evidence" value="ECO:0007669"/>
    <property type="project" value="InterPro"/>
</dbReference>
<keyword evidence="1" id="KW-0732">Signal</keyword>
<comment type="subunit">
    <text evidence="1">Component of the lipopolysaccharide transport and assembly complex.</text>
</comment>
<sequence>MRVLTARRRDGDGRVTVGLARMALATALGVVLLHAPAYAQGADPLASQVSTDPNARLLVEADELVYDNDSNTVSAVGNVEMNYDGRTLQADRVVYDRDTSRVFAEGNARLTQADGTIVVGERFELTDDFSSGFIDSLRVEQPVVEAGRTGTGRFTAPRAERIEGRQVVFQRGTYTTCEPCAENPSRPPLWQVKAARIIHDNVERTIYYENATVEFAGVPVAYLPYFWSPDPSVRRKTGFLAPTPIVSSTLGNGARVPFFINLAPNYDLTLRPAYLSRQGVLADVEWRHRLLTGSYAIRAVGIFENEPEAFNRVRPPEGYDDARGMVESVGRFSINPRWNFGWDVTLLSDRFFLEDYDLTSENVTSTFRTEAVSTVYMTGQGERSFFDARGYYFEGLSEADFQKHQPVVHPVVDYDRRFAGPGALGGEIGITANFTSLTREAAMFQPLGANSRTVTTPGLAADYTTCVSFDGDCLAMGLSGSYTRVSAEASWRRRFIDAFGQSWTPFAYLRTDGVWFSPSLRGYENAGVASFTGSEDDFYGRAMPAVGLEYRYPLAGRIAGGTQVIEPIAQIIARPNEMHVGQYPNEDAQSLVFDDTNLFEWDKFSGFDRAEGGVRANYGIQYTFNGDNGVYVHALFGQSVQLAGQNSFDERGLLNVGAGSGLDDRVSDYVGRIEVRPYSGLRLGARARFDRDDFSVDRIEADLTGRIGNLTTSVLYARLAPQPDLGFTQAREGVNASARLNLNENWYLTGGVALDIARYRDDPESGLSSDAFTSLVVGAGYIDECTSFTVALSSTPISGATTGDRYNRKILARLEFFTLGEVGFEQRLNQDGQDRPL</sequence>
<dbReference type="PANTHER" id="PTHR30189">
    <property type="entry name" value="LPS-ASSEMBLY PROTEIN"/>
    <property type="match status" value="1"/>
</dbReference>
<dbReference type="EMBL" id="BMMF01000004">
    <property type="protein sequence ID" value="GGK31680.1"/>
    <property type="molecule type" value="Genomic_DNA"/>
</dbReference>
<dbReference type="GO" id="GO:0043165">
    <property type="term" value="P:Gram-negative-bacterium-type cell outer membrane assembly"/>
    <property type="evidence" value="ECO:0007669"/>
    <property type="project" value="UniProtKB-UniRule"/>
</dbReference>
<dbReference type="Gene3D" id="2.60.450.10">
    <property type="entry name" value="Lipopolysaccharide (LPS) transport protein A like domain"/>
    <property type="match status" value="1"/>
</dbReference>
<dbReference type="InterPro" id="IPR050218">
    <property type="entry name" value="LptD"/>
</dbReference>
<dbReference type="InterPro" id="IPR007543">
    <property type="entry name" value="LptD_C"/>
</dbReference>
<comment type="subcellular location">
    <subcellularLocation>
        <location evidence="1">Cell outer membrane</location>
    </subcellularLocation>
</comment>
<proteinExistence type="inferred from homology"/>
<dbReference type="AlphaFoldDB" id="A0A917Q7G0"/>
<protein>
    <recommendedName>
        <fullName evidence="1">LPS-assembly protein LptD</fullName>
    </recommendedName>
</protein>
<dbReference type="HAMAP" id="MF_01411">
    <property type="entry name" value="LPS_assembly_LptD"/>
    <property type="match status" value="1"/>
</dbReference>
<comment type="caution">
    <text evidence="3">The sequence shown here is derived from an EMBL/GenBank/DDBJ whole genome shotgun (WGS) entry which is preliminary data.</text>
</comment>
<gene>
    <name evidence="1 3" type="primary">lptD</name>
    <name evidence="3" type="ORF">GCM10011322_17820</name>
</gene>
<dbReference type="Pfam" id="PF04453">
    <property type="entry name" value="LptD"/>
    <property type="match status" value="1"/>
</dbReference>
<keyword evidence="1" id="KW-0472">Membrane</keyword>
<comment type="function">
    <text evidence="1">Involved in the assembly of lipopolysaccharide (LPS) at the surface of the outer membrane.</text>
</comment>
<dbReference type="RefSeq" id="WP_188911809.1">
    <property type="nucleotide sequence ID" value="NZ_BMMF01000004.1"/>
</dbReference>
<reference evidence="3 4" key="1">
    <citation type="journal article" date="2014" name="Int. J. Syst. Evol. Microbiol.">
        <title>Complete genome sequence of Corynebacterium casei LMG S-19264T (=DSM 44701T), isolated from a smear-ripened cheese.</title>
        <authorList>
            <consortium name="US DOE Joint Genome Institute (JGI-PGF)"/>
            <person name="Walter F."/>
            <person name="Albersmeier A."/>
            <person name="Kalinowski J."/>
            <person name="Ruckert C."/>
        </authorList>
    </citation>
    <scope>NUCLEOTIDE SEQUENCE [LARGE SCALE GENOMIC DNA]</scope>
    <source>
        <strain evidence="3 4">CGMCC 1.9161</strain>
    </source>
</reference>
<organism evidence="3 4">
    <name type="scientific">Salinarimonas ramus</name>
    <dbReference type="NCBI Taxonomy" id="690164"/>
    <lineage>
        <taxon>Bacteria</taxon>
        <taxon>Pseudomonadati</taxon>
        <taxon>Pseudomonadota</taxon>
        <taxon>Alphaproteobacteria</taxon>
        <taxon>Hyphomicrobiales</taxon>
        <taxon>Salinarimonadaceae</taxon>
        <taxon>Salinarimonas</taxon>
    </lineage>
</organism>
<evidence type="ECO:0000259" key="2">
    <source>
        <dbReference type="Pfam" id="PF04453"/>
    </source>
</evidence>
<keyword evidence="4" id="KW-1185">Reference proteome</keyword>
<feature type="domain" description="LptD C-terminal" evidence="2">
    <location>
        <begin position="322"/>
        <end position="746"/>
    </location>
</feature>
<accession>A0A917Q7G0</accession>
<comment type="caution">
    <text evidence="1">Lacks conserved residue(s) required for the propagation of feature annotation.</text>
</comment>
<dbReference type="GO" id="GO:0009279">
    <property type="term" value="C:cell outer membrane"/>
    <property type="evidence" value="ECO:0007669"/>
    <property type="project" value="UniProtKB-SubCell"/>
</dbReference>
<evidence type="ECO:0000313" key="3">
    <source>
        <dbReference type="EMBL" id="GGK31680.1"/>
    </source>
</evidence>
<name>A0A917Q7G0_9HYPH</name>
<dbReference type="PANTHER" id="PTHR30189:SF1">
    <property type="entry name" value="LPS-ASSEMBLY PROTEIN LPTD"/>
    <property type="match status" value="1"/>
</dbReference>
<keyword evidence="1" id="KW-0998">Cell outer membrane</keyword>
<dbReference type="GO" id="GO:1990351">
    <property type="term" value="C:transporter complex"/>
    <property type="evidence" value="ECO:0007669"/>
    <property type="project" value="TreeGrafter"/>
</dbReference>
<evidence type="ECO:0000256" key="1">
    <source>
        <dbReference type="HAMAP-Rule" id="MF_01411"/>
    </source>
</evidence>
<dbReference type="Proteomes" id="UP000600449">
    <property type="component" value="Unassembled WGS sequence"/>
</dbReference>
<dbReference type="InterPro" id="IPR020889">
    <property type="entry name" value="LipoPS_assembly_LptD"/>
</dbReference>
<evidence type="ECO:0000313" key="4">
    <source>
        <dbReference type="Proteomes" id="UP000600449"/>
    </source>
</evidence>